<dbReference type="EMBL" id="FOJG01000002">
    <property type="protein sequence ID" value="SEW51600.1"/>
    <property type="molecule type" value="Genomic_DNA"/>
</dbReference>
<evidence type="ECO:0000259" key="3">
    <source>
        <dbReference type="Pfam" id="PF16344"/>
    </source>
</evidence>
<dbReference type="GO" id="GO:0016989">
    <property type="term" value="F:sigma factor antagonist activity"/>
    <property type="evidence" value="ECO:0007669"/>
    <property type="project" value="TreeGrafter"/>
</dbReference>
<evidence type="ECO:0000313" key="5">
    <source>
        <dbReference type="Proteomes" id="UP000199310"/>
    </source>
</evidence>
<dbReference type="OrthoDB" id="643697at2"/>
<dbReference type="InterPro" id="IPR032508">
    <property type="entry name" value="FecR_C"/>
</dbReference>
<dbReference type="Pfam" id="PF16344">
    <property type="entry name" value="FecR_C"/>
    <property type="match status" value="1"/>
</dbReference>
<evidence type="ECO:0000259" key="2">
    <source>
        <dbReference type="Pfam" id="PF04773"/>
    </source>
</evidence>
<dbReference type="Gene3D" id="3.55.50.30">
    <property type="match status" value="1"/>
</dbReference>
<feature type="domain" description="Protein FecR C-terminal" evidence="3">
    <location>
        <begin position="315"/>
        <end position="381"/>
    </location>
</feature>
<reference evidence="5" key="1">
    <citation type="submission" date="2016-10" db="EMBL/GenBank/DDBJ databases">
        <authorList>
            <person name="Varghese N."/>
            <person name="Submissions S."/>
        </authorList>
    </citation>
    <scope>NUCLEOTIDE SEQUENCE [LARGE SCALE GENOMIC DNA]</scope>
    <source>
        <strain evidence="5">DSM 3695</strain>
    </source>
</reference>
<dbReference type="Proteomes" id="UP000199310">
    <property type="component" value="Unassembled WGS sequence"/>
</dbReference>
<keyword evidence="5" id="KW-1185">Reference proteome</keyword>
<feature type="transmembrane region" description="Helical" evidence="1">
    <location>
        <begin position="92"/>
        <end position="109"/>
    </location>
</feature>
<evidence type="ECO:0000313" key="4">
    <source>
        <dbReference type="EMBL" id="SEW51600.1"/>
    </source>
</evidence>
<dbReference type="InterPro" id="IPR012373">
    <property type="entry name" value="Ferrdict_sens_TM"/>
</dbReference>
<dbReference type="PANTHER" id="PTHR30273">
    <property type="entry name" value="PERIPLASMIC SIGNAL SENSOR AND SIGMA FACTOR ACTIVATOR FECR-RELATED"/>
    <property type="match status" value="1"/>
</dbReference>
<feature type="domain" description="FecR protein" evidence="2">
    <location>
        <begin position="180"/>
        <end position="273"/>
    </location>
</feature>
<accession>A0A1I0S773</accession>
<dbReference type="Pfam" id="PF04773">
    <property type="entry name" value="FecR"/>
    <property type="match status" value="1"/>
</dbReference>
<keyword evidence="1" id="KW-1133">Transmembrane helix</keyword>
<gene>
    <name evidence="4" type="ORF">SAMN04488122_4360</name>
</gene>
<proteinExistence type="predicted"/>
<dbReference type="RefSeq" id="WP_089898003.1">
    <property type="nucleotide sequence ID" value="NZ_FOJG01000002.1"/>
</dbReference>
<name>A0A1I0S773_9BACT</name>
<organism evidence="4 5">
    <name type="scientific">Chitinophaga arvensicola</name>
    <dbReference type="NCBI Taxonomy" id="29529"/>
    <lineage>
        <taxon>Bacteria</taxon>
        <taxon>Pseudomonadati</taxon>
        <taxon>Bacteroidota</taxon>
        <taxon>Chitinophagia</taxon>
        <taxon>Chitinophagales</taxon>
        <taxon>Chitinophagaceae</taxon>
        <taxon>Chitinophaga</taxon>
    </lineage>
</organism>
<dbReference type="STRING" id="29529.SAMN04488122_4360"/>
<protein>
    <submittedName>
        <fullName evidence="4">FecR protein</fullName>
    </submittedName>
</protein>
<evidence type="ECO:0000256" key="1">
    <source>
        <dbReference type="SAM" id="Phobius"/>
    </source>
</evidence>
<keyword evidence="1" id="KW-0812">Transmembrane</keyword>
<sequence>MRFRIKDDIEYDFARLCAGTLTEKEERALLDQIATDKPTQERWIEFCGNFTEQELLTNFHKIDNPTIWKPFTPEEIDTPVPELTTHKKSIRWLPYIGYAAAICISIIAIKNLPRLFTPDKTSIISLKDSHVNPKGVVLKLADGQEIDLSKSTQSIALKDVQVAIKDEILSFTGAQSGTNTLNVPAGKQISIKLNDGSLLQVNSGTTVKFPFTFGQSREISVTGEAYLNIAKDARRPFVVHTPGGDVQVLGTEFNLNSYDEKHTKVSLIKGSVRVVTQTSKLVLKPGTTATINPDAGITTEQSQNEVVLGWKKGNYSFKNADLTEIKTVLERWYGVSVSIDNPKLLEQKFTGGIDKNADITVFLNNLAAVTTIKYSLDANTVRFN</sequence>
<dbReference type="InterPro" id="IPR006860">
    <property type="entry name" value="FecR"/>
</dbReference>
<dbReference type="AlphaFoldDB" id="A0A1I0S773"/>
<dbReference type="PANTHER" id="PTHR30273:SF2">
    <property type="entry name" value="PROTEIN FECR"/>
    <property type="match status" value="1"/>
</dbReference>
<dbReference type="Gene3D" id="2.60.120.1440">
    <property type="match status" value="1"/>
</dbReference>
<keyword evidence="1" id="KW-0472">Membrane</keyword>